<dbReference type="HOGENOM" id="CLU_1611920_0_0_1"/>
<evidence type="ECO:0000313" key="2">
    <source>
        <dbReference type="Proteomes" id="UP000011668"/>
    </source>
</evidence>
<dbReference type="Proteomes" id="UP000011668">
    <property type="component" value="Unassembled WGS sequence"/>
</dbReference>
<sequence>MVLERAPNSYIFLCTRASGTFLLFTIISIHCFPTYDMMMSVHLNGPLLTDLRVKTTAYHSWIKVARVPSRLPINRLVKYSFSHDITADGRDIRVFSEFRSHRLVRPNDTRASSGDADTCSCSKLWILNTSFSNYTQLPGSLVKIKAAEKAPNVCVCSPGNASVGI</sequence>
<gene>
    <name evidence="1" type="ORF">AG1IA_05813</name>
</gene>
<proteinExistence type="predicted"/>
<evidence type="ECO:0000313" key="1">
    <source>
        <dbReference type="EMBL" id="ELU40158.1"/>
    </source>
</evidence>
<accession>L8WTR3</accession>
<protein>
    <submittedName>
        <fullName evidence="1">Uncharacterized protein</fullName>
    </submittedName>
</protein>
<comment type="caution">
    <text evidence="1">The sequence shown here is derived from an EMBL/GenBank/DDBJ whole genome shotgun (WGS) entry which is preliminary data.</text>
</comment>
<keyword evidence="2" id="KW-1185">Reference proteome</keyword>
<reference evidence="1 2" key="1">
    <citation type="journal article" date="2013" name="Nat. Commun.">
        <title>The evolution and pathogenic mechanisms of the rice sheath blight pathogen.</title>
        <authorList>
            <person name="Zheng A."/>
            <person name="Lin R."/>
            <person name="Xu L."/>
            <person name="Qin P."/>
            <person name="Tang C."/>
            <person name="Ai P."/>
            <person name="Zhang D."/>
            <person name="Liu Y."/>
            <person name="Sun Z."/>
            <person name="Feng H."/>
            <person name="Wang Y."/>
            <person name="Chen Y."/>
            <person name="Liang X."/>
            <person name="Fu R."/>
            <person name="Li Q."/>
            <person name="Zhang J."/>
            <person name="Yu X."/>
            <person name="Xie Z."/>
            <person name="Ding L."/>
            <person name="Guan P."/>
            <person name="Tang J."/>
            <person name="Liang Y."/>
            <person name="Wang S."/>
            <person name="Deng Q."/>
            <person name="Li S."/>
            <person name="Zhu J."/>
            <person name="Wang L."/>
            <person name="Liu H."/>
            <person name="Li P."/>
        </authorList>
    </citation>
    <scope>NUCLEOTIDE SEQUENCE [LARGE SCALE GENOMIC DNA]</scope>
    <source>
        <strain evidence="2">AG-1 IA</strain>
    </source>
</reference>
<organism evidence="1 2">
    <name type="scientific">Thanatephorus cucumeris (strain AG1-IA)</name>
    <name type="common">Rice sheath blight fungus</name>
    <name type="synonym">Rhizoctonia solani</name>
    <dbReference type="NCBI Taxonomy" id="983506"/>
    <lineage>
        <taxon>Eukaryota</taxon>
        <taxon>Fungi</taxon>
        <taxon>Dikarya</taxon>
        <taxon>Basidiomycota</taxon>
        <taxon>Agaricomycotina</taxon>
        <taxon>Agaricomycetes</taxon>
        <taxon>Cantharellales</taxon>
        <taxon>Ceratobasidiaceae</taxon>
        <taxon>Rhizoctonia</taxon>
        <taxon>Rhizoctonia solani AG-1</taxon>
    </lineage>
</organism>
<dbReference type="AlphaFoldDB" id="L8WTR3"/>
<dbReference type="EMBL" id="AFRT01001504">
    <property type="protein sequence ID" value="ELU40158.1"/>
    <property type="molecule type" value="Genomic_DNA"/>
</dbReference>
<name>L8WTR3_THACA</name>